<evidence type="ECO:0000256" key="2">
    <source>
        <dbReference type="ARBA" id="ARBA00022695"/>
    </source>
</evidence>
<protein>
    <submittedName>
        <fullName evidence="4">UTP--glucose-1-phosphate uridylyltransferase-like protein</fullName>
    </submittedName>
</protein>
<reference evidence="4" key="1">
    <citation type="submission" date="2006-10" db="EMBL/GenBank/DDBJ databases">
        <title>Complete sequence of Solibacter usitatus Ellin6076.</title>
        <authorList>
            <consortium name="US DOE Joint Genome Institute"/>
            <person name="Copeland A."/>
            <person name="Lucas S."/>
            <person name="Lapidus A."/>
            <person name="Barry K."/>
            <person name="Detter J.C."/>
            <person name="Glavina del Rio T."/>
            <person name="Hammon N."/>
            <person name="Israni S."/>
            <person name="Dalin E."/>
            <person name="Tice H."/>
            <person name="Pitluck S."/>
            <person name="Thompson L.S."/>
            <person name="Brettin T."/>
            <person name="Bruce D."/>
            <person name="Han C."/>
            <person name="Tapia R."/>
            <person name="Gilna P."/>
            <person name="Schmutz J."/>
            <person name="Larimer F."/>
            <person name="Land M."/>
            <person name="Hauser L."/>
            <person name="Kyrpides N."/>
            <person name="Mikhailova N."/>
            <person name="Janssen P.H."/>
            <person name="Kuske C.R."/>
            <person name="Richardson P."/>
        </authorList>
    </citation>
    <scope>NUCLEOTIDE SEQUENCE</scope>
    <source>
        <strain evidence="4">Ellin6076</strain>
    </source>
</reference>
<dbReference type="EMBL" id="CP000473">
    <property type="protein sequence ID" value="ABJ87472.1"/>
    <property type="molecule type" value="Genomic_DNA"/>
</dbReference>
<dbReference type="SUPFAM" id="SSF53448">
    <property type="entry name" value="Nucleotide-diphospho-sugar transferases"/>
    <property type="match status" value="1"/>
</dbReference>
<dbReference type="InterPro" id="IPR002618">
    <property type="entry name" value="UDPGP_fam"/>
</dbReference>
<organism evidence="4">
    <name type="scientific">Solibacter usitatus (strain Ellin6076)</name>
    <dbReference type="NCBI Taxonomy" id="234267"/>
    <lineage>
        <taxon>Bacteria</taxon>
        <taxon>Pseudomonadati</taxon>
        <taxon>Acidobacteriota</taxon>
        <taxon>Terriglobia</taxon>
        <taxon>Bryobacterales</taxon>
        <taxon>Solibacteraceae</taxon>
        <taxon>Candidatus Solibacter</taxon>
    </lineage>
</organism>
<dbReference type="GO" id="GO:0070569">
    <property type="term" value="F:uridylyltransferase activity"/>
    <property type="evidence" value="ECO:0007669"/>
    <property type="project" value="InterPro"/>
</dbReference>
<dbReference type="Gene3D" id="3.30.230.120">
    <property type="match status" value="1"/>
</dbReference>
<dbReference type="eggNOG" id="COG4284">
    <property type="taxonomic scope" value="Bacteria"/>
</dbReference>
<dbReference type="Pfam" id="PF01704">
    <property type="entry name" value="UDPGP"/>
    <property type="match status" value="1"/>
</dbReference>
<keyword evidence="1 4" id="KW-0808">Transferase</keyword>
<accession>Q01S98</accession>
<sequence length="1100" mass="120644">MSVLTGVITAGGEERDQALDALCRDFSLAELLEECRELDKFRRRSENLYERVRALFFLAAIHRFHIPLRPEAGAPAMIPFAGYSNLLKRRFEEAIDIFLAAQEEHGPSAAISSALAAGYRSLAFQTLADQVRRSVRSVRGNQWMFRAGHPADYPLRLRAELLTGAPVFPILRETTPVRMDLTHSGWSDIFFLGMDFPEGARVLNISIDLAVRGAGAQDAQPKPPVEAYFRVIDQPVLRLTSVDLGASADVNSISEVFDFARDYLGLLKAAVIASGIVPPGMEGATQPLAELLAKLTGKAGLGIEIVSKVNDIPKGSRLAVSTNLLACLIAACMRATNQIAALTGSIAEEDRRLVAARAILGEWLGGSGGGWQDSGGVWPGIKLIHGVTAGSGDPEFGISRGRLLPNHKIFSTDDVPETTRELLQRSLVLVHGGMAQDVGPILEMVTEKYLLRSETEWHGRKQAIGILDEVVGHLERGDVEAIGACTQKNFDGPIQTIIPWAGNLYTSTLIERARAEFGEDFWGFWMLGGMSGGGMGFLFRPQRKVEAQERMQAIMNATKREMEHCVPFAMQPVVYNFAINELGTQAALLTGAAALMPAGYYTLAVPPLLRTEARNLTPARRAELERFTAACRGEEEFAGMVHNLFDHLLPRGQEQDGGRAQSLESLLEDYGFDRVQHEQIQAELRAGRIGLAQNRLPVTSRIDDAEPDALDARHRELGMQALAEGRAAVVSLAGGVGSRWTKGAGVVKALNPFCKLGGRHRNFIETHLAKSLRVGRECGTMLPHVLTTSYLTHDAIAQHLAREKNFGYPGPLLLSPGRSIGLRMIPMERDLRFAWEEMPQQLLDVQAQKVREGLHAALIKWAAQAGEGSNYTDNLPGQCLHPVGHWYEVPNLLRNGTLLRLLEERPKLNYLMVHNIDTAAADVDAAILGQHIASGAGLTTEVIARYLEDRGGGLARVDDRARLVEGMALPDDEAESRLSYYNSATYWLDIDKVLGVFGLTRGELGDSAKVSDAVRAVAARMPTYITLKDVKKRWGKGQEDVFPVAQFEKLWGDMTALPELHCRFIAVPRQRGQQLKEPAQLDAWLRDGSAAYTDSLCAWD</sequence>
<proteinExistence type="predicted"/>
<gene>
    <name evidence="4" type="ordered locus">Acid_6550</name>
</gene>
<name>Q01S98_SOLUE</name>
<dbReference type="STRING" id="234267.Acid_6550"/>
<dbReference type="InterPro" id="IPR029044">
    <property type="entry name" value="Nucleotide-diphossugar_trans"/>
</dbReference>
<dbReference type="HOGENOM" id="CLU_282094_0_0_0"/>
<dbReference type="PANTHER" id="PTHR32463:SF0">
    <property type="entry name" value="L-FUCOSE KINASE"/>
    <property type="match status" value="1"/>
</dbReference>
<dbReference type="PANTHER" id="PTHR32463">
    <property type="entry name" value="L-FUCOSE KINASE"/>
    <property type="match status" value="1"/>
</dbReference>
<dbReference type="AlphaFoldDB" id="Q01S98"/>
<dbReference type="Gene3D" id="3.90.550.10">
    <property type="entry name" value="Spore Coat Polysaccharide Biosynthesis Protein SpsA, Chain A"/>
    <property type="match status" value="1"/>
</dbReference>
<evidence type="ECO:0000313" key="4">
    <source>
        <dbReference type="EMBL" id="ABJ87472.1"/>
    </source>
</evidence>
<dbReference type="InterPro" id="IPR052203">
    <property type="entry name" value="GHMP_Kinase-Related"/>
</dbReference>
<dbReference type="OrthoDB" id="127068at2"/>
<dbReference type="InParanoid" id="Q01S98"/>
<evidence type="ECO:0000256" key="1">
    <source>
        <dbReference type="ARBA" id="ARBA00022679"/>
    </source>
</evidence>
<keyword evidence="3" id="KW-0418">Kinase</keyword>
<dbReference type="GO" id="GO:0042352">
    <property type="term" value="P:GDP-L-fucose salvage"/>
    <property type="evidence" value="ECO:0007669"/>
    <property type="project" value="TreeGrafter"/>
</dbReference>
<dbReference type="GO" id="GO:0050201">
    <property type="term" value="F:fucokinase activity"/>
    <property type="evidence" value="ECO:0007669"/>
    <property type="project" value="TreeGrafter"/>
</dbReference>
<keyword evidence="2 4" id="KW-0548">Nucleotidyltransferase</keyword>
<evidence type="ECO:0000256" key="3">
    <source>
        <dbReference type="ARBA" id="ARBA00022777"/>
    </source>
</evidence>
<dbReference type="KEGG" id="sus:Acid_6550"/>